<keyword evidence="5 6" id="KW-0472">Membrane</keyword>
<evidence type="ECO:0000256" key="6">
    <source>
        <dbReference type="RuleBase" id="RU363041"/>
    </source>
</evidence>
<dbReference type="RefSeq" id="WP_307682047.1">
    <property type="nucleotide sequence ID" value="NZ_JAUSQX010000001.1"/>
</dbReference>
<comment type="subcellular location">
    <subcellularLocation>
        <location evidence="6">Cell membrane</location>
        <topology evidence="6">Multi-pass membrane protein</topology>
    </subcellularLocation>
    <subcellularLocation>
        <location evidence="1">Membrane</location>
        <topology evidence="1">Multi-pass membrane protein</topology>
    </subcellularLocation>
</comment>
<evidence type="ECO:0000256" key="1">
    <source>
        <dbReference type="ARBA" id="ARBA00004141"/>
    </source>
</evidence>
<comment type="caution">
    <text evidence="7">The sequence shown here is derived from an EMBL/GenBank/DDBJ whole genome shotgun (WGS) entry which is preliminary data.</text>
</comment>
<dbReference type="InterPro" id="IPR051598">
    <property type="entry name" value="TSUP/Inactive_protease-like"/>
</dbReference>
<evidence type="ECO:0000313" key="7">
    <source>
        <dbReference type="EMBL" id="MDP9805786.1"/>
    </source>
</evidence>
<feature type="transmembrane region" description="Helical" evidence="6">
    <location>
        <begin position="217"/>
        <end position="235"/>
    </location>
</feature>
<accession>A0ABT9NEH7</accession>
<evidence type="ECO:0000313" key="8">
    <source>
        <dbReference type="Proteomes" id="UP001243212"/>
    </source>
</evidence>
<evidence type="ECO:0000256" key="5">
    <source>
        <dbReference type="ARBA" id="ARBA00023136"/>
    </source>
</evidence>
<dbReference type="InterPro" id="IPR036259">
    <property type="entry name" value="MFS_trans_sf"/>
</dbReference>
<evidence type="ECO:0000256" key="2">
    <source>
        <dbReference type="ARBA" id="ARBA00009142"/>
    </source>
</evidence>
<feature type="transmembrane region" description="Helical" evidence="6">
    <location>
        <begin position="97"/>
        <end position="119"/>
    </location>
</feature>
<comment type="similarity">
    <text evidence="2 6">Belongs to the 4-toluene sulfonate uptake permease (TSUP) (TC 2.A.102) family.</text>
</comment>
<dbReference type="PANTHER" id="PTHR43701">
    <property type="entry name" value="MEMBRANE TRANSPORTER PROTEIN MJ0441-RELATED"/>
    <property type="match status" value="1"/>
</dbReference>
<feature type="transmembrane region" description="Helical" evidence="6">
    <location>
        <begin position="241"/>
        <end position="261"/>
    </location>
</feature>
<feature type="transmembrane region" description="Helical" evidence="6">
    <location>
        <begin position="150"/>
        <end position="181"/>
    </location>
</feature>
<feature type="transmembrane region" description="Helical" evidence="6">
    <location>
        <begin position="43"/>
        <end position="61"/>
    </location>
</feature>
<evidence type="ECO:0000256" key="4">
    <source>
        <dbReference type="ARBA" id="ARBA00022989"/>
    </source>
</evidence>
<protein>
    <recommendedName>
        <fullName evidence="6">Probable membrane transporter protein</fullName>
    </recommendedName>
</protein>
<name>A0ABT9NEH7_9ACTO</name>
<dbReference type="Pfam" id="PF01925">
    <property type="entry name" value="TauE"/>
    <property type="match status" value="1"/>
</dbReference>
<keyword evidence="8" id="KW-1185">Reference proteome</keyword>
<dbReference type="PANTHER" id="PTHR43701:SF2">
    <property type="entry name" value="MEMBRANE TRANSPORTER PROTEIN YJNA-RELATED"/>
    <property type="match status" value="1"/>
</dbReference>
<feature type="transmembrane region" description="Helical" evidence="6">
    <location>
        <begin position="187"/>
        <end position="205"/>
    </location>
</feature>
<organism evidence="7 8">
    <name type="scientific">Trueperella bonasi</name>
    <dbReference type="NCBI Taxonomy" id="312286"/>
    <lineage>
        <taxon>Bacteria</taxon>
        <taxon>Bacillati</taxon>
        <taxon>Actinomycetota</taxon>
        <taxon>Actinomycetes</taxon>
        <taxon>Actinomycetales</taxon>
        <taxon>Actinomycetaceae</taxon>
        <taxon>Trueperella</taxon>
    </lineage>
</organism>
<keyword evidence="4 6" id="KW-1133">Transmembrane helix</keyword>
<keyword evidence="6" id="KW-1003">Cell membrane</keyword>
<sequence>MELFISAVAGIGIGIVVGMLGAGGGILSVPALVYLLGQSPHEAAAGSLVIVLLSALTSLIAHARHGHVNWKGGLIFASVSAFAALAGARIAPLLSGTLLMVLFSALLLCVAALMLIRGLRERAREPRKRSRKSNEANAKPQRSHPQAWKIILAGTAVGLMSGIFGVGGGFAVVPLLVLAFGLPMLEATGTSVLVMFVASIFGLLGRIGTPVQIDWPIVLIFAAGSAIGGLFGEPISRRARVSTLTLAFGVLLLTIGSFTAVQNLTNL</sequence>
<feature type="transmembrane region" description="Helical" evidence="6">
    <location>
        <begin position="73"/>
        <end position="91"/>
    </location>
</feature>
<gene>
    <name evidence="7" type="ORF">J2S70_000368</name>
</gene>
<evidence type="ECO:0000256" key="3">
    <source>
        <dbReference type="ARBA" id="ARBA00022692"/>
    </source>
</evidence>
<dbReference type="InterPro" id="IPR002781">
    <property type="entry name" value="TM_pro_TauE-like"/>
</dbReference>
<dbReference type="EMBL" id="JAUSQX010000001">
    <property type="protein sequence ID" value="MDP9805786.1"/>
    <property type="molecule type" value="Genomic_DNA"/>
</dbReference>
<keyword evidence="3 6" id="KW-0812">Transmembrane</keyword>
<feature type="transmembrane region" description="Helical" evidence="6">
    <location>
        <begin position="7"/>
        <end position="37"/>
    </location>
</feature>
<dbReference type="Proteomes" id="UP001243212">
    <property type="component" value="Unassembled WGS sequence"/>
</dbReference>
<dbReference type="Gene3D" id="1.20.1250.20">
    <property type="entry name" value="MFS general substrate transporter like domains"/>
    <property type="match status" value="1"/>
</dbReference>
<proteinExistence type="inferred from homology"/>
<reference evidence="7 8" key="1">
    <citation type="submission" date="2023-07" db="EMBL/GenBank/DDBJ databases">
        <title>Sequencing the genomes of 1000 actinobacteria strains.</title>
        <authorList>
            <person name="Klenk H.-P."/>
        </authorList>
    </citation>
    <scope>NUCLEOTIDE SEQUENCE [LARGE SCALE GENOMIC DNA]</scope>
    <source>
        <strain evidence="7 8">DSM 17163</strain>
    </source>
</reference>